<feature type="transmembrane region" description="Helical" evidence="4">
    <location>
        <begin position="513"/>
        <end position="538"/>
    </location>
</feature>
<dbReference type="Pfam" id="PF05157">
    <property type="entry name" value="MshEN"/>
    <property type="match status" value="1"/>
</dbReference>
<proteinExistence type="inferred from homology"/>
<dbReference type="Gene3D" id="3.90.550.10">
    <property type="entry name" value="Spore Coat Polysaccharide Biosynthesis Protein SpsA, Chain A"/>
    <property type="match status" value="1"/>
</dbReference>
<dbReference type="SUPFAM" id="SSF160246">
    <property type="entry name" value="EspE N-terminal domain-like"/>
    <property type="match status" value="1"/>
</dbReference>
<keyword evidence="3 7" id="KW-0808">Transferase</keyword>
<dbReference type="InterPro" id="IPR029044">
    <property type="entry name" value="Nucleotide-diphossugar_trans"/>
</dbReference>
<dbReference type="InterPro" id="IPR001173">
    <property type="entry name" value="Glyco_trans_2-like"/>
</dbReference>
<feature type="transmembrane region" description="Helical" evidence="4">
    <location>
        <begin position="581"/>
        <end position="603"/>
    </location>
</feature>
<dbReference type="RefSeq" id="WP_127747802.1">
    <property type="nucleotide sequence ID" value="NZ_CP033219.1"/>
</dbReference>
<evidence type="ECO:0000259" key="6">
    <source>
        <dbReference type="Pfam" id="PF13632"/>
    </source>
</evidence>
<dbReference type="SUPFAM" id="SSF53448">
    <property type="entry name" value="Nucleotide-diphospho-sugar transferases"/>
    <property type="match status" value="1"/>
</dbReference>
<evidence type="ECO:0000313" key="8">
    <source>
        <dbReference type="Proteomes" id="UP000283063"/>
    </source>
</evidence>
<name>A0A3T0MZR7_9RHOB</name>
<evidence type="ECO:0000259" key="5">
    <source>
        <dbReference type="Pfam" id="PF05157"/>
    </source>
</evidence>
<keyword evidence="4" id="KW-0472">Membrane</keyword>
<accession>A0A3T0MZR7</accession>
<feature type="domain" description="Type II secretion system protein GspE N-terminal" evidence="5">
    <location>
        <begin position="76"/>
        <end position="162"/>
    </location>
</feature>
<evidence type="ECO:0000256" key="2">
    <source>
        <dbReference type="ARBA" id="ARBA00022676"/>
    </source>
</evidence>
<keyword evidence="4" id="KW-0812">Transmembrane</keyword>
<evidence type="ECO:0000313" key="7">
    <source>
        <dbReference type="EMBL" id="AZV77247.1"/>
    </source>
</evidence>
<dbReference type="OrthoDB" id="7431422at2"/>
<dbReference type="Proteomes" id="UP000283063">
    <property type="component" value="Chromosome"/>
</dbReference>
<dbReference type="PANTHER" id="PTHR43630">
    <property type="entry name" value="POLY-BETA-1,6-N-ACETYL-D-GLUCOSAMINE SYNTHASE"/>
    <property type="match status" value="1"/>
</dbReference>
<dbReference type="Pfam" id="PF13632">
    <property type="entry name" value="Glyco_trans_2_3"/>
    <property type="match status" value="1"/>
</dbReference>
<dbReference type="Gene3D" id="3.30.300.160">
    <property type="entry name" value="Type II secretion system, protein E, N-terminal domain"/>
    <property type="match status" value="1"/>
</dbReference>
<dbReference type="CDD" id="cd06427">
    <property type="entry name" value="CESA_like_2"/>
    <property type="match status" value="1"/>
</dbReference>
<keyword evidence="4" id="KW-1133">Transmembrane helix</keyword>
<dbReference type="InterPro" id="IPR037257">
    <property type="entry name" value="T2SS_E_N_sf"/>
</dbReference>
<protein>
    <submittedName>
        <fullName evidence="7">Glycosyltransferase</fullName>
    </submittedName>
</protein>
<evidence type="ECO:0000256" key="1">
    <source>
        <dbReference type="ARBA" id="ARBA00006739"/>
    </source>
</evidence>
<evidence type="ECO:0000256" key="3">
    <source>
        <dbReference type="ARBA" id="ARBA00022679"/>
    </source>
</evidence>
<gene>
    <name evidence="7" type="ORF">EBB79_04645</name>
</gene>
<feature type="domain" description="Glycosyltransferase 2-like" evidence="6">
    <location>
        <begin position="343"/>
        <end position="538"/>
    </location>
</feature>
<organism evidence="7 8">
    <name type="scientific">Parasedimentitalea marina</name>
    <dbReference type="NCBI Taxonomy" id="2483033"/>
    <lineage>
        <taxon>Bacteria</taxon>
        <taxon>Pseudomonadati</taxon>
        <taxon>Pseudomonadota</taxon>
        <taxon>Alphaproteobacteria</taxon>
        <taxon>Rhodobacterales</taxon>
        <taxon>Paracoccaceae</taxon>
        <taxon>Parasedimentitalea</taxon>
    </lineage>
</organism>
<reference evidence="7 8" key="1">
    <citation type="submission" date="2018-10" db="EMBL/GenBank/DDBJ databases">
        <title>Parasedimentitalea marina sp. nov., a psychrophilic bacterium isolated from deep seawater of the New Britain Trench.</title>
        <authorList>
            <person name="Cao J."/>
        </authorList>
    </citation>
    <scope>NUCLEOTIDE SEQUENCE [LARGE SCALE GENOMIC DNA]</scope>
    <source>
        <strain evidence="7 8">W43</strain>
    </source>
</reference>
<feature type="transmembrane region" description="Helical" evidence="4">
    <location>
        <begin position="183"/>
        <end position="199"/>
    </location>
</feature>
<feature type="transmembrane region" description="Helical" evidence="4">
    <location>
        <begin position="550"/>
        <end position="574"/>
    </location>
</feature>
<keyword evidence="2" id="KW-0328">Glycosyltransferase</keyword>
<sequence length="633" mass="71634">MRDQSVQFRKSQRVYPTPRPQQLLGRHLVDNHAVRDTDLLRALVLQRHQNAPLGHILISQGWANQDQVLEALSQQHGLQRVDLSNITAHTRLLNRKPAQFWLKHRAVPWLYSGTQLVVAIAHPEHFDTLKKALHGSFETIRPVLAAEDQITTFLTTHFRRDLALAASTRVPLHSSSRRRHRPSSLLPLMMLATLAGLTAYSPRIGFTLCCVLAVLTLSLFVALKMIGFLVHLATKAPDKKPPLAQRAPQKPLRLPRISMLVPLFHESEISKALLRRLKRLTYPRSLLEVILVLEEHDEITRAALAKATLPSWIKIVTVPQCGSLTTKPRAMNYALDFCHGDIIGVWDAEDAPARGQLEQVARTFETAADNVACLQGVLDYYNPRTNWLSRCFTLEYASWFRIVLPGLARLGLVIPLGGTTLFVKRDALERMGGWDAHNVTEDADLGVRLYRAGYRTKMITTTTHEEANCRPWPWIRQRSRWLKGFMVTYLVHMRQPRLLLAQLGWKRFLGFQAFFLGSVGQFLLAPFLWSFWLILLGLPHPSAVLMPTGVLFGTAIMLVVFECLAICISVTAAFACNRRSLALWAPTMILYFPLGAMAAYKALHELIWHPFFWDKTAHGHNTAEPENPQAPQS</sequence>
<comment type="similarity">
    <text evidence="1">Belongs to the glycosyltransferase 2 family.</text>
</comment>
<dbReference type="EMBL" id="CP033219">
    <property type="protein sequence ID" value="AZV77247.1"/>
    <property type="molecule type" value="Genomic_DNA"/>
</dbReference>
<feature type="transmembrane region" description="Helical" evidence="4">
    <location>
        <begin position="205"/>
        <end position="230"/>
    </location>
</feature>
<dbReference type="GO" id="GO:0016757">
    <property type="term" value="F:glycosyltransferase activity"/>
    <property type="evidence" value="ECO:0007669"/>
    <property type="project" value="UniProtKB-KW"/>
</dbReference>
<dbReference type="PANTHER" id="PTHR43630:SF1">
    <property type="entry name" value="POLY-BETA-1,6-N-ACETYL-D-GLUCOSAMINE SYNTHASE"/>
    <property type="match status" value="1"/>
</dbReference>
<evidence type="ECO:0000256" key="4">
    <source>
        <dbReference type="SAM" id="Phobius"/>
    </source>
</evidence>
<keyword evidence="8" id="KW-1185">Reference proteome</keyword>
<dbReference type="KEGG" id="sedi:EBB79_04645"/>
<dbReference type="AlphaFoldDB" id="A0A3T0MZR7"/>
<dbReference type="InterPro" id="IPR007831">
    <property type="entry name" value="T2SS_GspE_N"/>
</dbReference>